<dbReference type="InterPro" id="IPR000073">
    <property type="entry name" value="AB_hydrolase_1"/>
</dbReference>
<dbReference type="InterPro" id="IPR050471">
    <property type="entry name" value="AB_hydrolase"/>
</dbReference>
<sequence length="259" mass="27841">MGVEHGYSSGELPLYFEWHRESQAAQPPLLLVHGGGSTIDSNWGRLIPELEASRRILAVELQGHGHTGSGERPASFEASADGVAALLRELSVEPCDVLGFSNGGQVALQLAVRHPRAVRRLVVASAPFRRDGMVDGFWEGLAAGSFADLPQPYLEADLKASGDPAHAERMFHLDRELMLTGFTDFPDALMASITAPTLVMAADQDVIRIDHALRLASLIPQARLLVVPGNHGDYLGELAAAVDAGPLRRTLPFIVDFLA</sequence>
<gene>
    <name evidence="2" type="ORF">I2501_16245</name>
</gene>
<protein>
    <submittedName>
        <fullName evidence="2">Alpha/beta fold hydrolase</fullName>
    </submittedName>
</protein>
<evidence type="ECO:0000313" key="2">
    <source>
        <dbReference type="EMBL" id="MBF9069576.1"/>
    </source>
</evidence>
<dbReference type="PANTHER" id="PTHR43433">
    <property type="entry name" value="HYDROLASE, ALPHA/BETA FOLD FAMILY PROTEIN"/>
    <property type="match status" value="1"/>
</dbReference>
<comment type="caution">
    <text evidence="2">The sequence shown here is derived from an EMBL/GenBank/DDBJ whole genome shotgun (WGS) entry which is preliminary data.</text>
</comment>
<dbReference type="InterPro" id="IPR029058">
    <property type="entry name" value="AB_hydrolase_fold"/>
</dbReference>
<dbReference type="Proteomes" id="UP000657385">
    <property type="component" value="Unassembled WGS sequence"/>
</dbReference>
<dbReference type="Pfam" id="PF00561">
    <property type="entry name" value="Abhydrolase_1"/>
    <property type="match status" value="1"/>
</dbReference>
<evidence type="ECO:0000259" key="1">
    <source>
        <dbReference type="Pfam" id="PF00561"/>
    </source>
</evidence>
<keyword evidence="3" id="KW-1185">Reference proteome</keyword>
<dbReference type="Gene3D" id="3.40.50.1820">
    <property type="entry name" value="alpha/beta hydrolase"/>
    <property type="match status" value="1"/>
</dbReference>
<keyword evidence="2" id="KW-0378">Hydrolase</keyword>
<dbReference type="GO" id="GO:0004806">
    <property type="term" value="F:triacylglycerol lipase activity"/>
    <property type="evidence" value="ECO:0007669"/>
    <property type="project" value="TreeGrafter"/>
</dbReference>
<name>A0A931FF95_9ACTN</name>
<dbReference type="PANTHER" id="PTHR43433:SF5">
    <property type="entry name" value="AB HYDROLASE-1 DOMAIN-CONTAINING PROTEIN"/>
    <property type="match status" value="1"/>
</dbReference>
<dbReference type="PRINTS" id="PR00111">
    <property type="entry name" value="ABHYDROLASE"/>
</dbReference>
<feature type="domain" description="AB hydrolase-1" evidence="1">
    <location>
        <begin position="27"/>
        <end position="132"/>
    </location>
</feature>
<accession>A0A931FF95</accession>
<organism evidence="2 3">
    <name type="scientific">Streptacidiphilus fuscans</name>
    <dbReference type="NCBI Taxonomy" id="2789292"/>
    <lineage>
        <taxon>Bacteria</taxon>
        <taxon>Bacillati</taxon>
        <taxon>Actinomycetota</taxon>
        <taxon>Actinomycetes</taxon>
        <taxon>Kitasatosporales</taxon>
        <taxon>Streptomycetaceae</taxon>
        <taxon>Streptacidiphilus</taxon>
    </lineage>
</organism>
<dbReference type="GO" id="GO:0046503">
    <property type="term" value="P:glycerolipid catabolic process"/>
    <property type="evidence" value="ECO:0007669"/>
    <property type="project" value="TreeGrafter"/>
</dbReference>
<evidence type="ECO:0000313" key="3">
    <source>
        <dbReference type="Proteomes" id="UP000657385"/>
    </source>
</evidence>
<dbReference type="RefSeq" id="WP_196194760.1">
    <property type="nucleotide sequence ID" value="NZ_JADPRT010000006.1"/>
</dbReference>
<dbReference type="AlphaFoldDB" id="A0A931FF95"/>
<dbReference type="SUPFAM" id="SSF53474">
    <property type="entry name" value="alpha/beta-Hydrolases"/>
    <property type="match status" value="1"/>
</dbReference>
<dbReference type="EMBL" id="JADPRT010000006">
    <property type="protein sequence ID" value="MBF9069576.1"/>
    <property type="molecule type" value="Genomic_DNA"/>
</dbReference>
<reference evidence="2" key="1">
    <citation type="submission" date="2020-11" db="EMBL/GenBank/DDBJ databases">
        <title>Isolation and identification of active actinomycetes.</title>
        <authorList>
            <person name="Yu B."/>
        </authorList>
    </citation>
    <scope>NUCLEOTIDE SEQUENCE</scope>
    <source>
        <strain evidence="2">NEAU-YB345</strain>
    </source>
</reference>
<proteinExistence type="predicted"/>